<protein>
    <submittedName>
        <fullName evidence="6">TetR family transcriptional regulator</fullName>
    </submittedName>
</protein>
<feature type="DNA-binding region" description="H-T-H motif" evidence="4">
    <location>
        <begin position="37"/>
        <end position="56"/>
    </location>
</feature>
<dbReference type="Gene3D" id="1.10.357.10">
    <property type="entry name" value="Tetracycline Repressor, domain 2"/>
    <property type="match status" value="1"/>
</dbReference>
<dbReference type="InterPro" id="IPR001647">
    <property type="entry name" value="HTH_TetR"/>
</dbReference>
<evidence type="ECO:0000256" key="3">
    <source>
        <dbReference type="ARBA" id="ARBA00023163"/>
    </source>
</evidence>
<reference evidence="7" key="1">
    <citation type="submission" date="2016-05" db="EMBL/GenBank/DDBJ databases">
        <title>Paenibacillus oryzae. sp. nov., isolated from the rice root.</title>
        <authorList>
            <person name="Zhang J."/>
            <person name="Zhang X."/>
        </authorList>
    </citation>
    <scope>NUCLEOTIDE SEQUENCE [LARGE SCALE GENOMIC DNA]</scope>
    <source>
        <strain evidence="7">KCTC13222</strain>
    </source>
</reference>
<evidence type="ECO:0000313" key="7">
    <source>
        <dbReference type="Proteomes" id="UP000093309"/>
    </source>
</evidence>
<evidence type="ECO:0000259" key="5">
    <source>
        <dbReference type="PROSITE" id="PS50977"/>
    </source>
</evidence>
<accession>A0A1C0ZY14</accession>
<dbReference type="EMBL" id="LYPC01000026">
    <property type="protein sequence ID" value="OCT12991.1"/>
    <property type="molecule type" value="Genomic_DNA"/>
</dbReference>
<evidence type="ECO:0000256" key="1">
    <source>
        <dbReference type="ARBA" id="ARBA00023015"/>
    </source>
</evidence>
<dbReference type="SUPFAM" id="SSF48498">
    <property type="entry name" value="Tetracyclin repressor-like, C-terminal domain"/>
    <property type="match status" value="1"/>
</dbReference>
<dbReference type="RefSeq" id="WP_065855058.1">
    <property type="nucleotide sequence ID" value="NZ_LYPC01000026.1"/>
</dbReference>
<keyword evidence="7" id="KW-1185">Reference proteome</keyword>
<dbReference type="OrthoDB" id="2373640at2"/>
<feature type="domain" description="HTH tetR-type" evidence="5">
    <location>
        <begin position="14"/>
        <end position="74"/>
    </location>
</feature>
<dbReference type="GO" id="GO:0003677">
    <property type="term" value="F:DNA binding"/>
    <property type="evidence" value="ECO:0007669"/>
    <property type="project" value="UniProtKB-UniRule"/>
</dbReference>
<evidence type="ECO:0000313" key="6">
    <source>
        <dbReference type="EMBL" id="OCT12991.1"/>
    </source>
</evidence>
<dbReference type="PANTHER" id="PTHR47506:SF6">
    <property type="entry name" value="HTH-TYPE TRANSCRIPTIONAL REPRESSOR NEMR"/>
    <property type="match status" value="1"/>
</dbReference>
<dbReference type="PRINTS" id="PR00455">
    <property type="entry name" value="HTHTETR"/>
</dbReference>
<organism evidence="6 7">
    <name type="scientific">Paenibacillus pectinilyticus</name>
    <dbReference type="NCBI Taxonomy" id="512399"/>
    <lineage>
        <taxon>Bacteria</taxon>
        <taxon>Bacillati</taxon>
        <taxon>Bacillota</taxon>
        <taxon>Bacilli</taxon>
        <taxon>Bacillales</taxon>
        <taxon>Paenibacillaceae</taxon>
        <taxon>Paenibacillus</taxon>
    </lineage>
</organism>
<keyword evidence="2 4" id="KW-0238">DNA-binding</keyword>
<dbReference type="PANTHER" id="PTHR47506">
    <property type="entry name" value="TRANSCRIPTIONAL REGULATORY PROTEIN"/>
    <property type="match status" value="1"/>
</dbReference>
<name>A0A1C0ZY14_9BACL</name>
<dbReference type="STRING" id="512399.A8709_21965"/>
<gene>
    <name evidence="6" type="ORF">A8709_21965</name>
</gene>
<keyword evidence="3" id="KW-0804">Transcription</keyword>
<dbReference type="SUPFAM" id="SSF46689">
    <property type="entry name" value="Homeodomain-like"/>
    <property type="match status" value="1"/>
</dbReference>
<keyword evidence="1" id="KW-0805">Transcription regulation</keyword>
<evidence type="ECO:0000256" key="2">
    <source>
        <dbReference type="ARBA" id="ARBA00023125"/>
    </source>
</evidence>
<proteinExistence type="predicted"/>
<evidence type="ECO:0000256" key="4">
    <source>
        <dbReference type="PROSITE-ProRule" id="PRU00335"/>
    </source>
</evidence>
<dbReference type="InterPro" id="IPR036271">
    <property type="entry name" value="Tet_transcr_reg_TetR-rel_C_sf"/>
</dbReference>
<dbReference type="InterPro" id="IPR009057">
    <property type="entry name" value="Homeodomain-like_sf"/>
</dbReference>
<comment type="caution">
    <text evidence="6">The sequence shown here is derived from an EMBL/GenBank/DDBJ whole genome shotgun (WGS) entry which is preliminary data.</text>
</comment>
<sequence>MSPRNIEKDLLMREERKKFILDSAVQVIATKGIGSTHMNDIAAAASISIGNLYHYFKSKDEIYAELLYMTQTDYGLFVTAASQMPGNAIDKLRYICSTWLSISTNWAFTILIQTARTTESIPLEIRNAVTERFTANLQPVAAIMKEGQESGHILDGEDPLELAFYFVSLIQGLTLQRAPGIEVRITPKTESIIRLFQVGFKK</sequence>
<dbReference type="Pfam" id="PF00440">
    <property type="entry name" value="TetR_N"/>
    <property type="match status" value="1"/>
</dbReference>
<dbReference type="Proteomes" id="UP000093309">
    <property type="component" value="Unassembled WGS sequence"/>
</dbReference>
<dbReference type="AlphaFoldDB" id="A0A1C0ZY14"/>
<dbReference type="PROSITE" id="PS50977">
    <property type="entry name" value="HTH_TETR_2"/>
    <property type="match status" value="1"/>
</dbReference>